<dbReference type="PANTHER" id="PTHR12289">
    <property type="entry name" value="METAXIN RELATED"/>
    <property type="match status" value="1"/>
</dbReference>
<sequence>MYDIITFKAGFGNVSYSPFCVKSIWMLNHAGAAWQRTDTPDPRKYEHSKLPVLRVGDRLISDSDSIRLFLEQQGADFWGDTSPRDQAMGRALIRMVEDHMYFHVVMDRWFDDRVWPIVRDAYFTDMPKIIRGVVTNGIRKALRKGLHAQGLLRLTTDQRLVRLDQDLATIRTLLAQHTFILGDKPTLPDFSVASILSNFVATPVETASSLRVSGDPVLMGYITRMKEMFD</sequence>
<keyword evidence="3" id="KW-1185">Reference proteome</keyword>
<dbReference type="Pfam" id="PF13410">
    <property type="entry name" value="GST_C_2"/>
    <property type="match status" value="1"/>
</dbReference>
<evidence type="ECO:0000259" key="1">
    <source>
        <dbReference type="Pfam" id="PF17172"/>
    </source>
</evidence>
<reference evidence="2 3" key="1">
    <citation type="submission" date="2020-08" db="EMBL/GenBank/DDBJ databases">
        <title>Genomic Encyclopedia of Type Strains, Phase IV (KMG-IV): sequencing the most valuable type-strain genomes for metagenomic binning, comparative biology and taxonomic classification.</title>
        <authorList>
            <person name="Goeker M."/>
        </authorList>
    </citation>
    <scope>NUCLEOTIDE SEQUENCE [LARGE SCALE GENOMIC DNA]</scope>
    <source>
        <strain evidence="2 3">DSM 101064</strain>
    </source>
</reference>
<evidence type="ECO:0000313" key="2">
    <source>
        <dbReference type="EMBL" id="MBB5720614.1"/>
    </source>
</evidence>
<dbReference type="InterPro" id="IPR050931">
    <property type="entry name" value="Mito_Protein_Transport_Metaxin"/>
</dbReference>
<dbReference type="InterPro" id="IPR026928">
    <property type="entry name" value="FAX/IsoI-like"/>
</dbReference>
<dbReference type="InterPro" id="IPR012336">
    <property type="entry name" value="Thioredoxin-like_fold"/>
</dbReference>
<dbReference type="SUPFAM" id="SSF47616">
    <property type="entry name" value="GST C-terminal domain-like"/>
    <property type="match status" value="1"/>
</dbReference>
<dbReference type="GO" id="GO:0005737">
    <property type="term" value="C:cytoplasm"/>
    <property type="evidence" value="ECO:0007669"/>
    <property type="project" value="TreeGrafter"/>
</dbReference>
<dbReference type="SFLD" id="SFLDS00019">
    <property type="entry name" value="Glutathione_Transferase_(cytos"/>
    <property type="match status" value="1"/>
</dbReference>
<dbReference type="Gene3D" id="1.20.1050.10">
    <property type="match status" value="1"/>
</dbReference>
<dbReference type="InterPro" id="IPR036282">
    <property type="entry name" value="Glutathione-S-Trfase_C_sf"/>
</dbReference>
<dbReference type="GO" id="GO:0016740">
    <property type="term" value="F:transferase activity"/>
    <property type="evidence" value="ECO:0007669"/>
    <property type="project" value="UniProtKB-KW"/>
</dbReference>
<dbReference type="InterPro" id="IPR036249">
    <property type="entry name" value="Thioredoxin-like_sf"/>
</dbReference>
<comment type="caution">
    <text evidence="2">The sequence shown here is derived from an EMBL/GenBank/DDBJ whole genome shotgun (WGS) entry which is preliminary data.</text>
</comment>
<name>A0A7W9BI58_9RHOB</name>
<protein>
    <submittedName>
        <fullName evidence="2">Glutathione S-transferase</fullName>
    </submittedName>
</protein>
<dbReference type="InterPro" id="IPR040079">
    <property type="entry name" value="Glutathione_S-Trfase"/>
</dbReference>
<dbReference type="Pfam" id="PF17172">
    <property type="entry name" value="GST_N_4"/>
    <property type="match status" value="1"/>
</dbReference>
<evidence type="ECO:0000313" key="3">
    <source>
        <dbReference type="Proteomes" id="UP000535415"/>
    </source>
</evidence>
<keyword evidence="2" id="KW-0808">Transferase</keyword>
<organism evidence="2 3">
    <name type="scientific">Yoonia ponticola</name>
    <dbReference type="NCBI Taxonomy" id="1524255"/>
    <lineage>
        <taxon>Bacteria</taxon>
        <taxon>Pseudomonadati</taxon>
        <taxon>Pseudomonadota</taxon>
        <taxon>Alphaproteobacteria</taxon>
        <taxon>Rhodobacterales</taxon>
        <taxon>Paracoccaceae</taxon>
        <taxon>Yoonia</taxon>
    </lineage>
</organism>
<dbReference type="EMBL" id="JACIJM010000001">
    <property type="protein sequence ID" value="MBB5720614.1"/>
    <property type="molecule type" value="Genomic_DNA"/>
</dbReference>
<dbReference type="SFLD" id="SFLDG01180">
    <property type="entry name" value="SUF1"/>
    <property type="match status" value="1"/>
</dbReference>
<dbReference type="Gene3D" id="3.40.30.10">
    <property type="entry name" value="Glutaredoxin"/>
    <property type="match status" value="1"/>
</dbReference>
<dbReference type="Proteomes" id="UP000535415">
    <property type="component" value="Unassembled WGS sequence"/>
</dbReference>
<dbReference type="AlphaFoldDB" id="A0A7W9BI58"/>
<feature type="domain" description="Thioredoxin-like fold" evidence="1">
    <location>
        <begin position="18"/>
        <end position="113"/>
    </location>
</feature>
<accession>A0A7W9BI58</accession>
<dbReference type="SUPFAM" id="SSF52833">
    <property type="entry name" value="Thioredoxin-like"/>
    <property type="match status" value="1"/>
</dbReference>
<dbReference type="RefSeq" id="WP_183524242.1">
    <property type="nucleotide sequence ID" value="NZ_JACIJM010000001.1"/>
</dbReference>
<gene>
    <name evidence="2" type="ORF">FHS72_000218</name>
</gene>
<proteinExistence type="predicted"/>
<dbReference type="SFLD" id="SFLDG01200">
    <property type="entry name" value="SUF1.1"/>
    <property type="match status" value="1"/>
</dbReference>
<dbReference type="PANTHER" id="PTHR12289:SF41">
    <property type="entry name" value="FAILED AXON CONNECTIONS-RELATED"/>
    <property type="match status" value="1"/>
</dbReference>